<evidence type="ECO:0000256" key="3">
    <source>
        <dbReference type="ARBA" id="ARBA00022448"/>
    </source>
</evidence>
<evidence type="ECO:0000259" key="9">
    <source>
        <dbReference type="Pfam" id="PF01618"/>
    </source>
</evidence>
<feature type="transmembrane region" description="Helical" evidence="8">
    <location>
        <begin position="187"/>
        <end position="205"/>
    </location>
</feature>
<keyword evidence="10" id="KW-0969">Cilium</keyword>
<feature type="domain" description="MotA/TolQ/ExbB proton channel" evidence="9">
    <location>
        <begin position="106"/>
        <end position="222"/>
    </location>
</feature>
<dbReference type="PROSITE" id="PS01307">
    <property type="entry name" value="MOTA"/>
    <property type="match status" value="1"/>
</dbReference>
<evidence type="ECO:0000256" key="8">
    <source>
        <dbReference type="SAM" id="Phobius"/>
    </source>
</evidence>
<evidence type="ECO:0000256" key="4">
    <source>
        <dbReference type="ARBA" id="ARBA00022475"/>
    </source>
</evidence>
<dbReference type="InterPro" id="IPR002898">
    <property type="entry name" value="MotA_ExbB_proton_chnl"/>
</dbReference>
<comment type="similarity">
    <text evidence="2">Belongs to the MotA family.</text>
</comment>
<keyword evidence="3" id="KW-0813">Transport</keyword>
<keyword evidence="10" id="KW-0966">Cell projection</keyword>
<keyword evidence="6 8" id="KW-1133">Transmembrane helix</keyword>
<comment type="subcellular location">
    <subcellularLocation>
        <location evidence="1">Cell membrane</location>
        <topology evidence="1">Multi-pass membrane protein</topology>
    </subcellularLocation>
</comment>
<evidence type="ECO:0000256" key="5">
    <source>
        <dbReference type="ARBA" id="ARBA00022692"/>
    </source>
</evidence>
<keyword evidence="10" id="KW-0282">Flagellum</keyword>
<protein>
    <submittedName>
        <fullName evidence="10">Flagellar motor protein MotP</fullName>
    </submittedName>
</protein>
<evidence type="ECO:0000256" key="6">
    <source>
        <dbReference type="ARBA" id="ARBA00022989"/>
    </source>
</evidence>
<evidence type="ECO:0000313" key="10">
    <source>
        <dbReference type="EMBL" id="MCU9594382.1"/>
    </source>
</evidence>
<name>A0ABT2WFB5_9BACI</name>
<keyword evidence="4" id="KW-1003">Cell membrane</keyword>
<dbReference type="InterPro" id="IPR000540">
    <property type="entry name" value="Flag_MotA_CS"/>
</dbReference>
<keyword evidence="5 8" id="KW-0812">Transmembrane</keyword>
<dbReference type="Pfam" id="PF01618">
    <property type="entry name" value="MotA_ExbB"/>
    <property type="match status" value="1"/>
</dbReference>
<comment type="caution">
    <text evidence="10">The sequence shown here is derived from an EMBL/GenBank/DDBJ whole genome shotgun (WGS) entry which is preliminary data.</text>
</comment>
<dbReference type="RefSeq" id="WP_173658551.1">
    <property type="nucleotide sequence ID" value="NZ_JAOUSE010000019.1"/>
</dbReference>
<dbReference type="PANTHER" id="PTHR30433:SF2">
    <property type="entry name" value="MOTILITY PROTEIN A"/>
    <property type="match status" value="1"/>
</dbReference>
<organism evidence="10 11">
    <name type="scientific">Pallidibacillus thermolactis</name>
    <dbReference type="NCBI Taxonomy" id="251051"/>
    <lineage>
        <taxon>Bacteria</taxon>
        <taxon>Bacillati</taxon>
        <taxon>Bacillota</taxon>
        <taxon>Bacilli</taxon>
        <taxon>Bacillales</taxon>
        <taxon>Bacillaceae</taxon>
        <taxon>Pallidibacillus</taxon>
    </lineage>
</organism>
<proteinExistence type="inferred from homology"/>
<dbReference type="Proteomes" id="UP001208656">
    <property type="component" value="Unassembled WGS sequence"/>
</dbReference>
<evidence type="ECO:0000256" key="1">
    <source>
        <dbReference type="ARBA" id="ARBA00004651"/>
    </source>
</evidence>
<dbReference type="EMBL" id="JAOUSE010000019">
    <property type="protein sequence ID" value="MCU9594382.1"/>
    <property type="molecule type" value="Genomic_DNA"/>
</dbReference>
<sequence length="267" mass="29536">MKRLDLLTPIGIIGGLAVFIFGVISETGLNGFVQFIDISSIIIVLGGVIAALFISFPLKEMKKMFVVIKQAFSHDDYNLRELIELFIRLSEKARREGLLSLEAEVEQLDDKFIKKGILLAIDGIEPDVVIEIMNADIAAMEERHRKGRSLLERAGEFAPAWGMIGTLIGLVLMLNDLNEPSSLGPKMAIALLTTLYGSLLANLFFNPMAAKLEEKTEKEVFTKQMIIEGIIGIQSGQNPKLLSEKLTAFISEQNKNEDDTQIEKKGA</sequence>
<dbReference type="InterPro" id="IPR047055">
    <property type="entry name" value="MotA-like"/>
</dbReference>
<accession>A0ABT2WFB5</accession>
<feature type="transmembrane region" description="Helical" evidence="8">
    <location>
        <begin position="154"/>
        <end position="175"/>
    </location>
</feature>
<dbReference type="NCBIfam" id="NF005383">
    <property type="entry name" value="PRK06926.1"/>
    <property type="match status" value="1"/>
</dbReference>
<keyword evidence="11" id="KW-1185">Reference proteome</keyword>
<feature type="transmembrane region" description="Helical" evidence="8">
    <location>
        <begin position="7"/>
        <end position="25"/>
    </location>
</feature>
<evidence type="ECO:0000256" key="2">
    <source>
        <dbReference type="ARBA" id="ARBA00008038"/>
    </source>
</evidence>
<evidence type="ECO:0000256" key="7">
    <source>
        <dbReference type="ARBA" id="ARBA00023136"/>
    </source>
</evidence>
<reference evidence="10 11" key="1">
    <citation type="submission" date="2022-10" db="EMBL/GenBank/DDBJ databases">
        <title>Description of Fervidibacillus gen. nov. in the family Fervidibacillaceae fam. nov. with two species, Fervidibacillus albus sp. nov., and Fervidibacillus halotolerans sp. nov., isolated from tidal flat sediments.</title>
        <authorList>
            <person name="Kwon K.K."/>
            <person name="Yang S.-H."/>
        </authorList>
    </citation>
    <scope>NUCLEOTIDE SEQUENCE [LARGE SCALE GENOMIC DNA]</scope>
    <source>
        <strain evidence="10 11">DSM 23332</strain>
    </source>
</reference>
<evidence type="ECO:0000313" key="11">
    <source>
        <dbReference type="Proteomes" id="UP001208656"/>
    </source>
</evidence>
<feature type="transmembrane region" description="Helical" evidence="8">
    <location>
        <begin position="31"/>
        <end position="54"/>
    </location>
</feature>
<dbReference type="PANTHER" id="PTHR30433">
    <property type="entry name" value="CHEMOTAXIS PROTEIN MOTA"/>
    <property type="match status" value="1"/>
</dbReference>
<keyword evidence="7 8" id="KW-0472">Membrane</keyword>
<gene>
    <name evidence="10" type="primary">motP</name>
    <name evidence="10" type="ORF">OEV82_07925</name>
</gene>